<evidence type="ECO:0000313" key="3">
    <source>
        <dbReference type="Proteomes" id="UP001341840"/>
    </source>
</evidence>
<evidence type="ECO:0008006" key="4">
    <source>
        <dbReference type="Google" id="ProtNLM"/>
    </source>
</evidence>
<dbReference type="Proteomes" id="UP001341840">
    <property type="component" value="Unassembled WGS sequence"/>
</dbReference>
<reference evidence="2 3" key="1">
    <citation type="journal article" date="2023" name="Plants (Basel)">
        <title>Bridging the Gap: Combining Genomics and Transcriptomics Approaches to Understand Stylosanthes scabra, an Orphan Legume from the Brazilian Caatinga.</title>
        <authorList>
            <person name="Ferreira-Neto J.R.C."/>
            <person name="da Silva M.D."/>
            <person name="Binneck E."/>
            <person name="de Melo N.F."/>
            <person name="da Silva R.H."/>
            <person name="de Melo A.L.T.M."/>
            <person name="Pandolfi V."/>
            <person name="Bustamante F.O."/>
            <person name="Brasileiro-Vidal A.C."/>
            <person name="Benko-Iseppon A.M."/>
        </authorList>
    </citation>
    <scope>NUCLEOTIDE SEQUENCE [LARGE SCALE GENOMIC DNA]</scope>
    <source>
        <tissue evidence="2">Leaves</tissue>
    </source>
</reference>
<accession>A0ABU6YG75</accession>
<protein>
    <recommendedName>
        <fullName evidence="4">Jacalin-type lectin domain-containing protein</fullName>
    </recommendedName>
</protein>
<feature type="region of interest" description="Disordered" evidence="1">
    <location>
        <begin position="1"/>
        <end position="35"/>
    </location>
</feature>
<name>A0ABU6YG75_9FABA</name>
<dbReference type="EMBL" id="JASCZI010242070">
    <property type="protein sequence ID" value="MED6209412.1"/>
    <property type="molecule type" value="Genomic_DNA"/>
</dbReference>
<sequence length="175" mass="19383">MAPRGRSRRAARAEPAPEPAKEAGQDAPAGEAPQAVQSLSRLNREYHVASALLLHGNNEIHLEYYRSGGSEPDAISVAPRLSIWIESDNHEIINIHSFFFGSGREYGRIECFEVTLELPFIDEFGPYLGLSGPEIHISSSETPRYVQSEMKRPISGSVLYRGTTEPEINKEGLFS</sequence>
<feature type="compositionally biased region" description="Basic residues" evidence="1">
    <location>
        <begin position="1"/>
        <end position="10"/>
    </location>
</feature>
<evidence type="ECO:0000313" key="2">
    <source>
        <dbReference type="EMBL" id="MED6209412.1"/>
    </source>
</evidence>
<comment type="caution">
    <text evidence="2">The sequence shown here is derived from an EMBL/GenBank/DDBJ whole genome shotgun (WGS) entry which is preliminary data.</text>
</comment>
<proteinExistence type="predicted"/>
<keyword evidence="3" id="KW-1185">Reference proteome</keyword>
<organism evidence="2 3">
    <name type="scientific">Stylosanthes scabra</name>
    <dbReference type="NCBI Taxonomy" id="79078"/>
    <lineage>
        <taxon>Eukaryota</taxon>
        <taxon>Viridiplantae</taxon>
        <taxon>Streptophyta</taxon>
        <taxon>Embryophyta</taxon>
        <taxon>Tracheophyta</taxon>
        <taxon>Spermatophyta</taxon>
        <taxon>Magnoliopsida</taxon>
        <taxon>eudicotyledons</taxon>
        <taxon>Gunneridae</taxon>
        <taxon>Pentapetalae</taxon>
        <taxon>rosids</taxon>
        <taxon>fabids</taxon>
        <taxon>Fabales</taxon>
        <taxon>Fabaceae</taxon>
        <taxon>Papilionoideae</taxon>
        <taxon>50 kb inversion clade</taxon>
        <taxon>dalbergioids sensu lato</taxon>
        <taxon>Dalbergieae</taxon>
        <taxon>Pterocarpus clade</taxon>
        <taxon>Stylosanthes</taxon>
    </lineage>
</organism>
<gene>
    <name evidence="2" type="ORF">PIB30_054420</name>
</gene>
<evidence type="ECO:0000256" key="1">
    <source>
        <dbReference type="SAM" id="MobiDB-lite"/>
    </source>
</evidence>